<dbReference type="PANTHER" id="PTHR43809:SF1">
    <property type="entry name" value="NITRITE REDUCTASE (NADH) LARGE SUBUNIT"/>
    <property type="match status" value="1"/>
</dbReference>
<dbReference type="GO" id="GO:0050661">
    <property type="term" value="F:NADP binding"/>
    <property type="evidence" value="ECO:0007669"/>
    <property type="project" value="UniProtKB-UniRule"/>
</dbReference>
<dbReference type="STRING" id="398579.Spea_1811"/>
<evidence type="ECO:0000256" key="13">
    <source>
        <dbReference type="ARBA" id="ARBA00023063"/>
    </source>
</evidence>
<dbReference type="OrthoDB" id="9768666at2"/>
<evidence type="ECO:0000256" key="1">
    <source>
        <dbReference type="ARBA" id="ARBA00001974"/>
    </source>
</evidence>
<feature type="domain" description="BFD-like [2Fe-2S]-binding" evidence="19">
    <location>
        <begin position="440"/>
        <end position="489"/>
    </location>
</feature>
<evidence type="ECO:0000259" key="19">
    <source>
        <dbReference type="Pfam" id="PF04324"/>
    </source>
</evidence>
<dbReference type="SUPFAM" id="SSF55124">
    <property type="entry name" value="Nitrite/Sulfite reductase N-terminal domain-like"/>
    <property type="match status" value="1"/>
</dbReference>
<feature type="domain" description="FAD/NAD(P)-binding" evidence="20">
    <location>
        <begin position="21"/>
        <end position="306"/>
    </location>
</feature>
<comment type="pathway">
    <text evidence="2">Nitrogen metabolism; nitrate reduction (assimilation).</text>
</comment>
<feature type="domain" description="Nitrite/sulphite reductase 4Fe-4S" evidence="17">
    <location>
        <begin position="655"/>
        <end position="785"/>
    </location>
</feature>
<dbReference type="Pfam" id="PF03460">
    <property type="entry name" value="NIR_SIR_ferr"/>
    <property type="match status" value="1"/>
</dbReference>
<dbReference type="eggNOG" id="COG1251">
    <property type="taxonomic scope" value="Bacteria"/>
</dbReference>
<feature type="binding site" evidence="16">
    <location>
        <position position="704"/>
    </location>
    <ligand>
        <name>[4Fe-4S] cluster</name>
        <dbReference type="ChEBI" id="CHEBI:49883"/>
    </ligand>
</feature>
<dbReference type="InterPro" id="IPR036188">
    <property type="entry name" value="FAD/NAD-bd_sf"/>
</dbReference>
<keyword evidence="5 16" id="KW-0349">Heme</keyword>
<dbReference type="NCBIfam" id="NF011565">
    <property type="entry name" value="PRK14989.1"/>
    <property type="match status" value="1"/>
</dbReference>
<evidence type="ECO:0000256" key="12">
    <source>
        <dbReference type="ARBA" id="ARBA00023014"/>
    </source>
</evidence>
<evidence type="ECO:0000256" key="9">
    <source>
        <dbReference type="ARBA" id="ARBA00022827"/>
    </source>
</evidence>
<dbReference type="Gene3D" id="3.30.413.10">
    <property type="entry name" value="Sulfite Reductase Hemoprotein, domain 1"/>
    <property type="match status" value="1"/>
</dbReference>
<keyword evidence="10" id="KW-0560">Oxidoreductase</keyword>
<dbReference type="InterPro" id="IPR007419">
    <property type="entry name" value="BFD-like_2Fe2S-bd_dom"/>
</dbReference>
<dbReference type="PROSITE" id="PS00365">
    <property type="entry name" value="NIR_SIR"/>
    <property type="match status" value="1"/>
</dbReference>
<sequence length="889" mass="97665">MNKLEQETKKKTIPNQDVKQKLVIVGNGMVGHYFIEQLCEQKLTEHFDIQVLGEEHIAAYDRVQLSKYFETGNVKSLMLASEQAYAEQGVSLLLGHKVTQIDIDNNLLHTEQGCFAYDKLVLATGSYPFVPPIPGKDRQGCLVYRTIDDLEAISQAATGAKSGVVIGGGLLGLEAANALKSLNLDTHVVEFAPQLMSVQLNDKAGLLLKQKIEALGVTVHVSKATTEIVDGETAKHRMNFSDGSYLEADMLVFSAGIRPQDELARSGGIDIGTRGGIVIDNHCQTSVDNIYAIGECALWQQKIFGLVAPGYQMANVVVSALQEDYHISKTSITQSQKQFTGADMSTKLKLLGVDVAAIGESRGFEGAQYVELNDEQSGVYKKLWLDETGMYLKGAVLVGDVEEYSALLNIYLSAEPLLAPAVTLLVADNEMPQVLNDKAIVCSCHQVTKAEIVAQVVDGKHTIADIKVCTKAASGCGGCASLVQQVIDETLLEQGQEVEKGICCHFEYDRQSLFHLCQVESIKDFNELYQRHARSGASSLAIGCEICKPLAASIFATLENEYVLLEQHVALQDTNDAYLGNLQKDGSYSVVPRIAGGEITPDKLIAIGHIAKRYDLYTKITGGQRIDMFGAQLSSLPQIWTDLIDAGFETGHAYGKSLRTVKSCVGSTWCRYGVQDSVSLAIALENRYKGLRAPHKIKMAVSGCTRECAEAQSKDIGVIASDKGWNLYVCGNGGMRPRHGELFATDLSTEQLVSYIDRILMFYSKTAARLQRTSVWIESLAGGLEYLQAVVIDDSLDIVDELETQMQKIVSHYQCEWKTSLTDEQFLSRFNEYVNPEAAPESEERSYQYQREQKFPIQSQVDTFHAISKPQYGAGDIAINIIDEQEVMV</sequence>
<feature type="binding site" evidence="16">
    <location>
        <position position="708"/>
    </location>
    <ligand>
        <name>[4Fe-4S] cluster</name>
        <dbReference type="ChEBI" id="CHEBI:49883"/>
    </ligand>
</feature>
<dbReference type="PRINTS" id="PR00368">
    <property type="entry name" value="FADPNR"/>
</dbReference>
<keyword evidence="4 16" id="KW-0004">4Fe-4S</keyword>
<comment type="cofactor">
    <cofactor evidence="14">
        <name>[2Fe-2S] cluster</name>
        <dbReference type="ChEBI" id="CHEBI:190135"/>
    </cofactor>
</comment>
<protein>
    <submittedName>
        <fullName evidence="22">Nitrite reductase (NAD(P)H), large subunit</fullName>
    </submittedName>
</protein>
<dbReference type="InterPro" id="IPR006067">
    <property type="entry name" value="NO2/SO3_Rdtase_4Fe4S_dom"/>
</dbReference>
<evidence type="ECO:0000256" key="7">
    <source>
        <dbReference type="ARBA" id="ARBA00022714"/>
    </source>
</evidence>
<evidence type="ECO:0000256" key="14">
    <source>
        <dbReference type="ARBA" id="ARBA00034078"/>
    </source>
</evidence>
<dbReference type="UniPathway" id="UPA00653"/>
<dbReference type="Pfam" id="PF01077">
    <property type="entry name" value="NIR_SIR"/>
    <property type="match status" value="1"/>
</dbReference>
<organism evidence="22 23">
    <name type="scientific">Shewanella pealeana (strain ATCC 700345 / ANG-SQ1)</name>
    <dbReference type="NCBI Taxonomy" id="398579"/>
    <lineage>
        <taxon>Bacteria</taxon>
        <taxon>Pseudomonadati</taxon>
        <taxon>Pseudomonadota</taxon>
        <taxon>Gammaproteobacteria</taxon>
        <taxon>Alteromonadales</taxon>
        <taxon>Shewanellaceae</taxon>
        <taxon>Shewanella</taxon>
    </lineage>
</organism>
<evidence type="ECO:0000256" key="6">
    <source>
        <dbReference type="ARBA" id="ARBA00022630"/>
    </source>
</evidence>
<dbReference type="Gene3D" id="1.10.10.1100">
    <property type="entry name" value="BFD-like [2Fe-2S]-binding domain"/>
    <property type="match status" value="1"/>
</dbReference>
<evidence type="ECO:0000259" key="20">
    <source>
        <dbReference type="Pfam" id="PF07992"/>
    </source>
</evidence>
<dbReference type="SUPFAM" id="SSF51905">
    <property type="entry name" value="FAD/NAD(P)-binding domain"/>
    <property type="match status" value="2"/>
</dbReference>
<evidence type="ECO:0000256" key="10">
    <source>
        <dbReference type="ARBA" id="ARBA00023002"/>
    </source>
</evidence>
<reference evidence="22 23" key="1">
    <citation type="submission" date="2007-10" db="EMBL/GenBank/DDBJ databases">
        <title>Complete sequence of Shewanella pealeana ATCC 700345.</title>
        <authorList>
            <consortium name="US DOE Joint Genome Institute"/>
            <person name="Copeland A."/>
            <person name="Lucas S."/>
            <person name="Lapidus A."/>
            <person name="Barry K."/>
            <person name="Glavina del Rio T."/>
            <person name="Dalin E."/>
            <person name="Tice H."/>
            <person name="Pitluck S."/>
            <person name="Chertkov O."/>
            <person name="Brettin T."/>
            <person name="Bruce D."/>
            <person name="Detter J.C."/>
            <person name="Han C."/>
            <person name="Schmutz J."/>
            <person name="Larimer F."/>
            <person name="Land M."/>
            <person name="Hauser L."/>
            <person name="Kyrpides N."/>
            <person name="Kim E."/>
            <person name="Zhao J.-S.Z."/>
            <person name="Manno D."/>
            <person name="Hawari J."/>
            <person name="Richardson P."/>
        </authorList>
    </citation>
    <scope>NUCLEOTIDE SEQUENCE [LARGE SCALE GENOMIC DNA]</scope>
    <source>
        <strain evidence="23">ATCC 700345 / ANG-SQ1</strain>
    </source>
</reference>
<dbReference type="GO" id="GO:0051539">
    <property type="term" value="F:4 iron, 4 sulfur cluster binding"/>
    <property type="evidence" value="ECO:0007669"/>
    <property type="project" value="UniProtKB-KW"/>
</dbReference>
<feature type="binding site" description="axial binding residue" evidence="16">
    <location>
        <position position="708"/>
    </location>
    <ligand>
        <name>siroheme</name>
        <dbReference type="ChEBI" id="CHEBI:60052"/>
    </ligand>
    <ligandPart>
        <name>Fe</name>
        <dbReference type="ChEBI" id="CHEBI:18248"/>
    </ligandPart>
</feature>
<keyword evidence="23" id="KW-1185">Reference proteome</keyword>
<evidence type="ECO:0000256" key="15">
    <source>
        <dbReference type="PIRNR" id="PIRNR037149"/>
    </source>
</evidence>
<dbReference type="PRINTS" id="PR00411">
    <property type="entry name" value="PNDRDTASEI"/>
</dbReference>
<dbReference type="InterPro" id="IPR036136">
    <property type="entry name" value="Nit/Sulf_reduc_fer-like_dom_sf"/>
</dbReference>
<evidence type="ECO:0000259" key="17">
    <source>
        <dbReference type="Pfam" id="PF01077"/>
    </source>
</evidence>
<evidence type="ECO:0000313" key="22">
    <source>
        <dbReference type="EMBL" id="ABV87134.1"/>
    </source>
</evidence>
<dbReference type="Pfam" id="PF18267">
    <property type="entry name" value="Rubredoxin_C"/>
    <property type="match status" value="1"/>
</dbReference>
<name>A8H3J7_SHEPA</name>
<keyword evidence="8 16" id="KW-0479">Metal-binding</keyword>
<dbReference type="InterPro" id="IPR006066">
    <property type="entry name" value="NO2/SO3_Rdtase_FeS/sirohaem_BS"/>
</dbReference>
<dbReference type="GO" id="GO:0042128">
    <property type="term" value="P:nitrate assimilation"/>
    <property type="evidence" value="ECO:0007669"/>
    <property type="project" value="UniProtKB-UniRule"/>
</dbReference>
<accession>A8H3J7</accession>
<comment type="cofactor">
    <cofactor evidence="1 15">
        <name>FAD</name>
        <dbReference type="ChEBI" id="CHEBI:57692"/>
    </cofactor>
</comment>
<dbReference type="InterPro" id="IPR041575">
    <property type="entry name" value="Rubredoxin_C"/>
</dbReference>
<dbReference type="InterPro" id="IPR045854">
    <property type="entry name" value="NO2/SO3_Rdtase_4Fe4S_sf"/>
</dbReference>
<dbReference type="NCBIfam" id="TIGR02374">
    <property type="entry name" value="nitri_red_nirB"/>
    <property type="match status" value="1"/>
</dbReference>
<keyword evidence="7" id="KW-0001">2Fe-2S</keyword>
<dbReference type="GO" id="GO:0098809">
    <property type="term" value="F:nitrite reductase activity"/>
    <property type="evidence" value="ECO:0007669"/>
    <property type="project" value="InterPro"/>
</dbReference>
<dbReference type="GO" id="GO:0051537">
    <property type="term" value="F:2 iron, 2 sulfur cluster binding"/>
    <property type="evidence" value="ECO:0007669"/>
    <property type="project" value="UniProtKB-KW"/>
</dbReference>
<evidence type="ECO:0000256" key="8">
    <source>
        <dbReference type="ARBA" id="ARBA00022723"/>
    </source>
</evidence>
<evidence type="ECO:0000256" key="16">
    <source>
        <dbReference type="PIRSR" id="PIRSR037149-1"/>
    </source>
</evidence>
<evidence type="ECO:0000256" key="5">
    <source>
        <dbReference type="ARBA" id="ARBA00022617"/>
    </source>
</evidence>
<dbReference type="Proteomes" id="UP000002608">
    <property type="component" value="Chromosome"/>
</dbReference>
<feature type="domain" description="NADH-rubredoxin oxidoreductase C-terminal" evidence="21">
    <location>
        <begin position="345"/>
        <end position="408"/>
    </location>
</feature>
<gene>
    <name evidence="22" type="ordered locus">Spea_1811</name>
</gene>
<feature type="binding site" evidence="16">
    <location>
        <position position="664"/>
    </location>
    <ligand>
        <name>[4Fe-4S] cluster</name>
        <dbReference type="ChEBI" id="CHEBI:49883"/>
    </ligand>
</feature>
<dbReference type="KEGG" id="spl:Spea_1811"/>
<dbReference type="Pfam" id="PF07992">
    <property type="entry name" value="Pyr_redox_2"/>
    <property type="match status" value="1"/>
</dbReference>
<dbReference type="RefSeq" id="WP_012155054.1">
    <property type="nucleotide sequence ID" value="NC_009901.1"/>
</dbReference>
<dbReference type="Gene3D" id="3.50.50.60">
    <property type="entry name" value="FAD/NAD(P)-binding domain"/>
    <property type="match status" value="2"/>
</dbReference>
<evidence type="ECO:0000259" key="21">
    <source>
        <dbReference type="Pfam" id="PF18267"/>
    </source>
</evidence>
<dbReference type="PANTHER" id="PTHR43809">
    <property type="entry name" value="NITRITE REDUCTASE (NADH) LARGE SUBUNIT"/>
    <property type="match status" value="1"/>
</dbReference>
<keyword evidence="6 15" id="KW-0285">Flavoprotein</keyword>
<dbReference type="AlphaFoldDB" id="A8H3J7"/>
<dbReference type="SUPFAM" id="SSF56014">
    <property type="entry name" value="Nitrite and sulphite reductase 4Fe-4S domain-like"/>
    <property type="match status" value="1"/>
</dbReference>
<keyword evidence="9 15" id="KW-0274">FAD</keyword>
<comment type="similarity">
    <text evidence="3">Belongs to the nitrite and sulfite reductase 4Fe-4S domain family.</text>
</comment>
<evidence type="ECO:0000259" key="18">
    <source>
        <dbReference type="Pfam" id="PF03460"/>
    </source>
</evidence>
<evidence type="ECO:0000256" key="4">
    <source>
        <dbReference type="ARBA" id="ARBA00022485"/>
    </source>
</evidence>
<evidence type="ECO:0000313" key="23">
    <source>
        <dbReference type="Proteomes" id="UP000002608"/>
    </source>
</evidence>
<dbReference type="Pfam" id="PF04324">
    <property type="entry name" value="Fer2_BFD"/>
    <property type="match status" value="1"/>
</dbReference>
<evidence type="ECO:0000256" key="3">
    <source>
        <dbReference type="ARBA" id="ARBA00010429"/>
    </source>
</evidence>
<dbReference type="PRINTS" id="PR00397">
    <property type="entry name" value="SIROHAEM"/>
</dbReference>
<evidence type="ECO:0000256" key="2">
    <source>
        <dbReference type="ARBA" id="ARBA00005096"/>
    </source>
</evidence>
<feature type="binding site" evidence="16">
    <location>
        <position position="670"/>
    </location>
    <ligand>
        <name>[4Fe-4S] cluster</name>
        <dbReference type="ChEBI" id="CHEBI:49883"/>
    </ligand>
</feature>
<dbReference type="FunFam" id="3.50.50.60:FF:000033">
    <property type="entry name" value="Nitrite reductase [NAD(P)H], large subunit"/>
    <property type="match status" value="1"/>
</dbReference>
<dbReference type="InterPro" id="IPR017121">
    <property type="entry name" value="Nitrite_Rdtase_lsu"/>
</dbReference>
<keyword evidence="13 15" id="KW-0534">Nitrate assimilation</keyword>
<dbReference type="InterPro" id="IPR012744">
    <property type="entry name" value="Nitri_red_NirB"/>
</dbReference>
<comment type="cofactor">
    <cofactor evidence="16">
        <name>siroheme</name>
        <dbReference type="ChEBI" id="CHEBI:60052"/>
    </cofactor>
    <text evidence="16">Binds 1 siroheme per subunit.</text>
</comment>
<keyword evidence="11 16" id="KW-0408">Iron</keyword>
<dbReference type="GO" id="GO:0020037">
    <property type="term" value="F:heme binding"/>
    <property type="evidence" value="ECO:0007669"/>
    <property type="project" value="InterPro"/>
</dbReference>
<proteinExistence type="inferred from homology"/>
<dbReference type="HOGENOM" id="CLU_003291_0_0_6"/>
<dbReference type="GO" id="GO:0050660">
    <property type="term" value="F:flavin adenine dinucleotide binding"/>
    <property type="evidence" value="ECO:0007669"/>
    <property type="project" value="UniProtKB-UniRule"/>
</dbReference>
<dbReference type="PIRSF" id="PIRSF037149">
    <property type="entry name" value="NirB"/>
    <property type="match status" value="1"/>
</dbReference>
<evidence type="ECO:0000256" key="11">
    <source>
        <dbReference type="ARBA" id="ARBA00023004"/>
    </source>
</evidence>
<dbReference type="InterPro" id="IPR023753">
    <property type="entry name" value="FAD/NAD-binding_dom"/>
</dbReference>
<dbReference type="GO" id="GO:0046872">
    <property type="term" value="F:metal ion binding"/>
    <property type="evidence" value="ECO:0007669"/>
    <property type="project" value="UniProtKB-KW"/>
</dbReference>
<dbReference type="InterPro" id="IPR016156">
    <property type="entry name" value="FAD/NAD-linked_Rdtase_dimer_sf"/>
</dbReference>
<dbReference type="FunFam" id="3.30.413.10:FF:000007">
    <property type="entry name" value="Nitrite reductase [NAD(P)H] large subunit"/>
    <property type="match status" value="1"/>
</dbReference>
<dbReference type="EMBL" id="CP000851">
    <property type="protein sequence ID" value="ABV87134.1"/>
    <property type="molecule type" value="Genomic_DNA"/>
</dbReference>
<dbReference type="InterPro" id="IPR041854">
    <property type="entry name" value="BFD-like_2Fe2S-bd_dom_sf"/>
</dbReference>
<dbReference type="InterPro" id="IPR052034">
    <property type="entry name" value="NasD-like"/>
</dbReference>
<dbReference type="Gene3D" id="3.30.390.30">
    <property type="match status" value="1"/>
</dbReference>
<comment type="cofactor">
    <cofactor evidence="16">
        <name>[4Fe-4S] cluster</name>
        <dbReference type="ChEBI" id="CHEBI:49883"/>
    </cofactor>
    <text evidence="16">Binds 1 [4Fe-4S] cluster per subunit.</text>
</comment>
<dbReference type="InterPro" id="IPR005117">
    <property type="entry name" value="NiRdtase/SiRdtase_haem-b_fer"/>
</dbReference>
<feature type="domain" description="Nitrite/Sulfite reductase ferredoxin-like" evidence="18">
    <location>
        <begin position="583"/>
        <end position="643"/>
    </location>
</feature>
<keyword evidence="12 16" id="KW-0411">Iron-sulfur</keyword>